<organism evidence="1 2">
    <name type="scientific">Bradyrhizobium manausense</name>
    <dbReference type="NCBI Taxonomy" id="989370"/>
    <lineage>
        <taxon>Bacteria</taxon>
        <taxon>Pseudomonadati</taxon>
        <taxon>Pseudomonadota</taxon>
        <taxon>Alphaproteobacteria</taxon>
        <taxon>Hyphomicrobiales</taxon>
        <taxon>Nitrobacteraceae</taxon>
        <taxon>Bradyrhizobium</taxon>
    </lineage>
</organism>
<proteinExistence type="predicted"/>
<dbReference type="InterPro" id="IPR039498">
    <property type="entry name" value="NTP_transf_5"/>
</dbReference>
<dbReference type="STRING" id="989370.AOQ71_10130"/>
<dbReference type="EMBL" id="LJYG01000044">
    <property type="protein sequence ID" value="KRQ15348.1"/>
    <property type="molecule type" value="Genomic_DNA"/>
</dbReference>
<dbReference type="RefSeq" id="WP_057745299.1">
    <property type="nucleotide sequence ID" value="NZ_LJYG01000044.1"/>
</dbReference>
<keyword evidence="2" id="KW-1185">Reference proteome</keyword>
<dbReference type="OrthoDB" id="7943792at2"/>
<comment type="caution">
    <text evidence="1">The sequence shown here is derived from an EMBL/GenBank/DDBJ whole genome shotgun (WGS) entry which is preliminary data.</text>
</comment>
<dbReference type="Proteomes" id="UP000051936">
    <property type="component" value="Unassembled WGS sequence"/>
</dbReference>
<evidence type="ECO:0008006" key="3">
    <source>
        <dbReference type="Google" id="ProtNLM"/>
    </source>
</evidence>
<gene>
    <name evidence="1" type="ORF">AOQ71_10130</name>
</gene>
<evidence type="ECO:0000313" key="2">
    <source>
        <dbReference type="Proteomes" id="UP000051936"/>
    </source>
</evidence>
<reference evidence="1 2" key="1">
    <citation type="submission" date="2015-09" db="EMBL/GenBank/DDBJ databases">
        <title>Draft Genome Sequence of Bradyrhizobium manausense Strain BR 3351T, a Novel Symbiotic Nitrogen-Fixing Alphaproteobacterium Isolated from Brazilian Amazon Rain Forest.</title>
        <authorList>
            <person name="De Araujo J.L."/>
            <person name="Zilli J.E."/>
        </authorList>
    </citation>
    <scope>NUCLEOTIDE SEQUENCE [LARGE SCALE GENOMIC DNA]</scope>
    <source>
        <strain evidence="1 2">BR3351</strain>
    </source>
</reference>
<name>A0A0R3E5N2_9BRAD</name>
<dbReference type="Pfam" id="PF14907">
    <property type="entry name" value="NTP_transf_5"/>
    <property type="match status" value="1"/>
</dbReference>
<sequence length="373" mass="42644">MVQLTPEETLLLLSCRVTLTKAEDAHFAAVVNSSLDWPFVLWRAETYQTVPLMAFHLQRMKLLNAIPSFIAEYIHNWSSLSQARSREQFRELGRLVNALKKIEVDYFLLKGVALANTVYPDPLLRPMQDIDIMIQPRDAWRVQREAYRLGYKHGVFNPRDGRFTPLFRKITWRSLREKHALHSLTKTTRVPSPVPAKLIPLAWQKRQIKSYSSDDGAVAIPIFVDFHVNLFPEMSLSDVWRGAGERTLLGQSVKVQSPTGMLWFSAARLYQEAFQHGTLKLQMFGDVDGLLTTCKEKLNWAELLAIAKKYHIAPSLYYVLSQAQRLGSGSVPDAVLTLLKPDQQRQPDQGDWGDVVPKLLSRPIVNEFEYAKT</sequence>
<dbReference type="AlphaFoldDB" id="A0A0R3E5N2"/>
<accession>A0A0R3E5N2</accession>
<evidence type="ECO:0000313" key="1">
    <source>
        <dbReference type="EMBL" id="KRQ15348.1"/>
    </source>
</evidence>
<protein>
    <recommendedName>
        <fullName evidence="3">Nucleotidyltransferase</fullName>
    </recommendedName>
</protein>